<comment type="caution">
    <text evidence="2">The sequence shown here is derived from an EMBL/GenBank/DDBJ whole genome shotgun (WGS) entry which is preliminary data.</text>
</comment>
<evidence type="ECO:0000313" key="2">
    <source>
        <dbReference type="EMBL" id="KIE42633.1"/>
    </source>
</evidence>
<feature type="domain" description="DUF3427" evidence="1">
    <location>
        <begin position="1"/>
        <end position="60"/>
    </location>
</feature>
<dbReference type="InterPro" id="IPR021835">
    <property type="entry name" value="DUF3427"/>
</dbReference>
<dbReference type="AlphaFoldDB" id="A0A0C1TT69"/>
<keyword evidence="3" id="KW-1185">Reference proteome</keyword>
<dbReference type="EMBL" id="JXBL01000001">
    <property type="protein sequence ID" value="KIE42633.1"/>
    <property type="molecule type" value="Genomic_DNA"/>
</dbReference>
<protein>
    <recommendedName>
        <fullName evidence="1">DUF3427 domain-containing protein</fullName>
    </recommendedName>
</protein>
<proteinExistence type="predicted"/>
<reference evidence="2 3" key="1">
    <citation type="submission" date="2015-01" db="EMBL/GenBank/DDBJ databases">
        <title>Genome sequence of the anaerobic bacterium Geobacter soli GSS01, a dissimilatory Fe(III) reducer from soil.</title>
        <authorList>
            <person name="Yang G."/>
            <person name="Zhou S."/>
        </authorList>
    </citation>
    <scope>NUCLEOTIDE SEQUENCE [LARGE SCALE GENOMIC DNA]</scope>
    <source>
        <strain evidence="2 3">GSS01</strain>
    </source>
</reference>
<accession>A0A0C1TT69</accession>
<gene>
    <name evidence="2" type="ORF">SE37_08335</name>
</gene>
<name>A0A0C1TT69_9BACT</name>
<dbReference type="Pfam" id="PF11907">
    <property type="entry name" value="DUF3427"/>
    <property type="match status" value="1"/>
</dbReference>
<evidence type="ECO:0000313" key="3">
    <source>
        <dbReference type="Proteomes" id="UP000031433"/>
    </source>
</evidence>
<sequence>MYADCPISRELLHWESQANTAQHHSAGQNLIHHQERGYTVLVFTRGQKKRNNVTVPFTYLEVVPVCETA</sequence>
<dbReference type="Proteomes" id="UP000031433">
    <property type="component" value="Unassembled WGS sequence"/>
</dbReference>
<organism evidence="2 3">
    <name type="scientific">Geobacter soli</name>
    <dbReference type="NCBI Taxonomy" id="1510391"/>
    <lineage>
        <taxon>Bacteria</taxon>
        <taxon>Pseudomonadati</taxon>
        <taxon>Thermodesulfobacteriota</taxon>
        <taxon>Desulfuromonadia</taxon>
        <taxon>Geobacterales</taxon>
        <taxon>Geobacteraceae</taxon>
        <taxon>Geobacter</taxon>
    </lineage>
</organism>
<evidence type="ECO:0000259" key="1">
    <source>
        <dbReference type="Pfam" id="PF11907"/>
    </source>
</evidence>